<evidence type="ECO:0000259" key="5">
    <source>
        <dbReference type="Pfam" id="PF22178"/>
    </source>
</evidence>
<dbReference type="InterPro" id="IPR054030">
    <property type="entry name" value="Gp5_Vgr_C"/>
</dbReference>
<keyword evidence="3" id="KW-0964">Secreted</keyword>
<dbReference type="Gene3D" id="3.55.50.10">
    <property type="entry name" value="Baseplate protein-like domains"/>
    <property type="match status" value="1"/>
</dbReference>
<dbReference type="PANTHER" id="PTHR32305:SF15">
    <property type="entry name" value="PROTEIN RHSA-RELATED"/>
    <property type="match status" value="1"/>
</dbReference>
<dbReference type="Gene3D" id="2.30.110.50">
    <property type="match status" value="1"/>
</dbReference>
<gene>
    <name evidence="6" type="ORF">C5L14_03280</name>
</gene>
<proteinExistence type="inferred from homology"/>
<evidence type="ECO:0000256" key="1">
    <source>
        <dbReference type="ARBA" id="ARBA00004613"/>
    </source>
</evidence>
<evidence type="ECO:0000256" key="3">
    <source>
        <dbReference type="ARBA" id="ARBA00022525"/>
    </source>
</evidence>
<feature type="domain" description="Gp5/Type VI secretion system Vgr C-terminal trimerisation" evidence="5">
    <location>
        <begin position="474"/>
        <end position="549"/>
    </location>
</feature>
<evidence type="ECO:0000313" key="7">
    <source>
        <dbReference type="Proteomes" id="UP000237682"/>
    </source>
</evidence>
<dbReference type="Gene3D" id="4.10.220.110">
    <property type="match status" value="1"/>
</dbReference>
<dbReference type="InterPro" id="IPR006533">
    <property type="entry name" value="T6SS_Vgr_RhsGE"/>
</dbReference>
<dbReference type="InterPro" id="IPR037026">
    <property type="entry name" value="Vgr_OB-fold_dom_sf"/>
</dbReference>
<organism evidence="6 7">
    <name type="scientific">Labrys okinawensis</name>
    <dbReference type="NCBI Taxonomy" id="346911"/>
    <lineage>
        <taxon>Bacteria</taxon>
        <taxon>Pseudomonadati</taxon>
        <taxon>Pseudomonadota</taxon>
        <taxon>Alphaproteobacteria</taxon>
        <taxon>Hyphomicrobiales</taxon>
        <taxon>Xanthobacteraceae</taxon>
        <taxon>Labrys</taxon>
    </lineage>
</organism>
<dbReference type="Pfam" id="PF04717">
    <property type="entry name" value="Phage_base_V"/>
    <property type="match status" value="1"/>
</dbReference>
<dbReference type="AlphaFoldDB" id="A0A2S9QJS3"/>
<keyword evidence="7" id="KW-1185">Reference proteome</keyword>
<dbReference type="InterPro" id="IPR006531">
    <property type="entry name" value="Gp5/Vgr_OB"/>
</dbReference>
<dbReference type="InterPro" id="IPR050708">
    <property type="entry name" value="T6SS_VgrG/RHS"/>
</dbReference>
<comment type="subcellular location">
    <subcellularLocation>
        <location evidence="1">Secreted</location>
    </subcellularLocation>
</comment>
<dbReference type="Pfam" id="PF22178">
    <property type="entry name" value="Gp5_trimer_C"/>
    <property type="match status" value="1"/>
</dbReference>
<evidence type="ECO:0000313" key="6">
    <source>
        <dbReference type="EMBL" id="PRH89595.1"/>
    </source>
</evidence>
<comment type="similarity">
    <text evidence="2">Belongs to the VgrG protein family.</text>
</comment>
<dbReference type="Proteomes" id="UP000237682">
    <property type="component" value="Unassembled WGS sequence"/>
</dbReference>
<dbReference type="SUPFAM" id="SSF69255">
    <property type="entry name" value="gp5 N-terminal domain-like"/>
    <property type="match status" value="1"/>
</dbReference>
<dbReference type="PANTHER" id="PTHR32305">
    <property type="match status" value="1"/>
</dbReference>
<evidence type="ECO:0000256" key="2">
    <source>
        <dbReference type="ARBA" id="ARBA00005558"/>
    </source>
</evidence>
<dbReference type="SUPFAM" id="SSF69279">
    <property type="entry name" value="Phage tail proteins"/>
    <property type="match status" value="2"/>
</dbReference>
<dbReference type="Gene3D" id="2.40.50.230">
    <property type="entry name" value="Gp5 N-terminal domain"/>
    <property type="match status" value="1"/>
</dbReference>
<comment type="caution">
    <text evidence="6">The sequence shown here is derived from an EMBL/GenBank/DDBJ whole genome shotgun (WGS) entry which is preliminary data.</text>
</comment>
<accession>A0A2S9QJS3</accession>
<dbReference type="EMBL" id="PUEJ01000001">
    <property type="protein sequence ID" value="PRH89595.1"/>
    <property type="molecule type" value="Genomic_DNA"/>
</dbReference>
<evidence type="ECO:0000259" key="4">
    <source>
        <dbReference type="Pfam" id="PF04717"/>
    </source>
</evidence>
<dbReference type="Pfam" id="PF05954">
    <property type="entry name" value="Phage_GPD"/>
    <property type="match status" value="1"/>
</dbReference>
<dbReference type="NCBIfam" id="TIGR03361">
    <property type="entry name" value="VI_Rhs_Vgr"/>
    <property type="match status" value="1"/>
</dbReference>
<dbReference type="SUPFAM" id="SSF69349">
    <property type="entry name" value="Phage fibre proteins"/>
    <property type="match status" value="1"/>
</dbReference>
<dbReference type="GO" id="GO:0005576">
    <property type="term" value="C:extracellular region"/>
    <property type="evidence" value="ECO:0007669"/>
    <property type="project" value="UniProtKB-SubCell"/>
</dbReference>
<dbReference type="NCBIfam" id="TIGR01646">
    <property type="entry name" value="vgr_GE"/>
    <property type="match status" value="1"/>
</dbReference>
<sequence length="605" mass="67803">MADVMERGQAVAQIFGQDTRMGSFTSSLGKDKLVVTRFEGSEGLSELFEYRLEVVSDDNQVDFDKILGTKCRLEIQSHHEGVKRSFNGVLVETQWIGRDQDLRYYRLVLRPWLWLLTRTTNCKIYSHMTVPEIISQVLNNRGFIQFEQRLTESYPQLEYCVQYRESDFAFISRLMEEYGIYYYFEHNESDHKLVMADASAAHEPKLGGAALEFAAVGLDNITAKDRLNEWAEGRRLRSGKVTLDDYDYHKPSTDLMAEKAASARYQHGDLELYDYPGRYTEKGDGTTLANVRLEAEQAIDKRVIAGGDAVTCCPGFTMTLDGNPPASKGTKYLIVRAHHLFRGQAYRSTDASGEEGYSGSYEFQPLDIAFRAPAVTAKPVIHGPQTAVVVSDVDDQCRIEVQFFWDRDKSQSRYVRIAQNWAGNGWGDVKIPRIGMEVVVNYIEGDPDHPLVTGSVYNAENVAPYVKDKLNAVSGTKTQTLDGSGYNELIMDDTAGNELIRFHAQNDLEGKVENDERREIGQNVEVKIGNSRNETIMSTWTVKAHQKIEFIVGNSTFTMTPVGIQLKSTFITLEADAVMSLKSNGLGQVSAAAPLTVQGALVFIN</sequence>
<dbReference type="InterPro" id="IPR017847">
    <property type="entry name" value="T6SS_RhsGE_Vgr_subset"/>
</dbReference>
<name>A0A2S9QJS3_9HYPH</name>
<protein>
    <submittedName>
        <fullName evidence="6">Type VI secretion system tip protein VgrG</fullName>
    </submittedName>
</protein>
<reference evidence="6 7" key="1">
    <citation type="submission" date="2018-02" db="EMBL/GenBank/DDBJ databases">
        <title>Whole genome sequencing of endophytic bacterium.</title>
        <authorList>
            <person name="Eedara R."/>
            <person name="Podile A.R."/>
        </authorList>
    </citation>
    <scope>NUCLEOTIDE SEQUENCE [LARGE SCALE GENOMIC DNA]</scope>
    <source>
        <strain evidence="6 7">RP1T</strain>
    </source>
</reference>
<feature type="domain" description="Gp5/Type VI secretion system Vgr protein OB-fold" evidence="4">
    <location>
        <begin position="387"/>
        <end position="457"/>
    </location>
</feature>
<dbReference type="OrthoDB" id="9762420at2"/>